<evidence type="ECO:0000256" key="1">
    <source>
        <dbReference type="ARBA" id="ARBA00004167"/>
    </source>
</evidence>
<name>A0A061B2F9_CYBFA</name>
<dbReference type="AlphaFoldDB" id="A0A061B2F9"/>
<keyword evidence="2" id="KW-0812">Transmembrane</keyword>
<dbReference type="PhylomeDB" id="A0A061B2F9"/>
<evidence type="ECO:0000259" key="5">
    <source>
        <dbReference type="Pfam" id="PF04991"/>
    </source>
</evidence>
<organism evidence="6">
    <name type="scientific">Cyberlindnera fabianii</name>
    <name type="common">Yeast</name>
    <name type="synonym">Hansenula fabianii</name>
    <dbReference type="NCBI Taxonomy" id="36022"/>
    <lineage>
        <taxon>Eukaryota</taxon>
        <taxon>Fungi</taxon>
        <taxon>Dikarya</taxon>
        <taxon>Ascomycota</taxon>
        <taxon>Saccharomycotina</taxon>
        <taxon>Saccharomycetes</taxon>
        <taxon>Phaffomycetales</taxon>
        <taxon>Phaffomycetaceae</taxon>
        <taxon>Cyberlindnera</taxon>
    </lineage>
</organism>
<evidence type="ECO:0000256" key="2">
    <source>
        <dbReference type="ARBA" id="ARBA00022692"/>
    </source>
</evidence>
<keyword evidence="3" id="KW-1133">Transmembrane helix</keyword>
<feature type="domain" description="LicD/FKTN/FKRP nucleotidyltransferase" evidence="5">
    <location>
        <begin position="419"/>
        <end position="481"/>
    </location>
</feature>
<evidence type="ECO:0000256" key="3">
    <source>
        <dbReference type="ARBA" id="ARBA00022989"/>
    </source>
</evidence>
<dbReference type="InterPro" id="IPR007074">
    <property type="entry name" value="LicD/FKTN/FKRP_NTP_transf"/>
</dbReference>
<dbReference type="PANTHER" id="PTHR15407:SF28">
    <property type="entry name" value="RIBITOL-5-PHOSPHATE TRANSFERASE FKTN"/>
    <property type="match status" value="1"/>
</dbReference>
<dbReference type="OrthoDB" id="444255at2759"/>
<evidence type="ECO:0000313" key="6">
    <source>
        <dbReference type="EMBL" id="CDR44094.1"/>
    </source>
</evidence>
<feature type="domain" description="LicD/FKTN/FKRP nucleotidyltransferase" evidence="5">
    <location>
        <begin position="284"/>
        <end position="385"/>
    </location>
</feature>
<dbReference type="PANTHER" id="PTHR15407">
    <property type="entry name" value="FUKUTIN-RELATED"/>
    <property type="match status" value="1"/>
</dbReference>
<dbReference type="EMBL" id="LK052898">
    <property type="protein sequence ID" value="CDR44094.1"/>
    <property type="molecule type" value="Genomic_DNA"/>
</dbReference>
<proteinExistence type="predicted"/>
<dbReference type="Pfam" id="PF04991">
    <property type="entry name" value="LicD"/>
    <property type="match status" value="2"/>
</dbReference>
<evidence type="ECO:0000256" key="4">
    <source>
        <dbReference type="ARBA" id="ARBA00023136"/>
    </source>
</evidence>
<dbReference type="VEuPathDB" id="FungiDB:BON22_1890"/>
<gene>
    <name evidence="6" type="ORF">CYFA0S_13e03290g</name>
</gene>
<protein>
    <submittedName>
        <fullName evidence="6">CYFA0S13e03290g1_1</fullName>
    </submittedName>
</protein>
<dbReference type="GO" id="GO:0009100">
    <property type="term" value="P:glycoprotein metabolic process"/>
    <property type="evidence" value="ECO:0007669"/>
    <property type="project" value="UniProtKB-ARBA"/>
</dbReference>
<dbReference type="GO" id="GO:0016020">
    <property type="term" value="C:membrane"/>
    <property type="evidence" value="ECO:0007669"/>
    <property type="project" value="UniProtKB-SubCell"/>
</dbReference>
<keyword evidence="4" id="KW-0472">Membrane</keyword>
<accession>A0A061B2F9</accession>
<comment type="subcellular location">
    <subcellularLocation>
        <location evidence="1">Membrane</location>
        <topology evidence="1">Single-pass membrane protein</topology>
    </subcellularLocation>
</comment>
<reference evidence="6" key="1">
    <citation type="journal article" date="2014" name="Genome Announc.">
        <title>Genome sequence of the yeast Cyberlindnera fabianii (Hansenula fabianii).</title>
        <authorList>
            <person name="Freel K.C."/>
            <person name="Sarilar V."/>
            <person name="Neuveglise C."/>
            <person name="Devillers H."/>
            <person name="Friedrich A."/>
            <person name="Schacherer J."/>
        </authorList>
    </citation>
    <scope>NUCLEOTIDE SEQUENCE</scope>
    <source>
        <strain evidence="6">YJS4271</strain>
    </source>
</reference>
<dbReference type="InterPro" id="IPR009644">
    <property type="entry name" value="FKTN/MNN4/W02B3.4-1"/>
</dbReference>
<sequence length="557" mass="64633">MVLLEPKSWSNRVRTETGACLPRETFVYNKKTYVSVTTTCKRSMSTQPSLMKQGAIIAVALSVIVYVWQLRRVHETTPAQVITQPLHSSENRTEIERCLLNPNHHTSYQFPLAIIEYLQGHADVHSIPISRWSALVNVSAKTELGQMFLKSYDVDRLILMKDTLRTYDVDFHSSEALSRYNGDSIADTISSYFGTSEHKLTYKSIQLSPSNFDLDKDTNIPLLPEKQQHFLTDNISHYRYYKEGSLLNQSGLAHYELRFFDGPILPIDRIGTLHRIVRAWARFTNKSGIKTWIAHGSLLGYYFNGLIMPWDDDLDVQVTADSFWELAKLNQTLVIDYNDPEAIGTYLIDVNPFFVNRGKDPDNKLDARFIDVNTGLYIDITTLTSELNPLDIIDEIGELRMTELYKVFDPYHDDIVTETEEHEHETFKSMNESIATNSLISCKDHHFYTVEELSPLIPTIFEGEILYVPNNIANLLLREYKRKSLYLKEFKGFTYDPVTKLWTHPEIESEYNEQMAEFIKLHHHIKQTTFKRHIFHESDLITVPNFRLDPQIRKMCQ</sequence>